<proteinExistence type="predicted"/>
<protein>
    <submittedName>
        <fullName evidence="1">Uncharacterized protein</fullName>
    </submittedName>
</protein>
<evidence type="ECO:0000313" key="1">
    <source>
        <dbReference type="EMBL" id="GLC87140.1"/>
    </source>
</evidence>
<name>A0ABQ5NFT2_9BACI</name>
<accession>A0ABQ5NFT2</accession>
<dbReference type="EMBL" id="BRZA01000001">
    <property type="protein sequence ID" value="GLC87140.1"/>
    <property type="molecule type" value="Genomic_DNA"/>
</dbReference>
<sequence>MEKIKAAMMSPSVRRLLAFATSEKNIEPAYKLYCQVERRNIVIPMFEEL</sequence>
<evidence type="ECO:0000313" key="2">
    <source>
        <dbReference type="Proteomes" id="UP001065593"/>
    </source>
</evidence>
<gene>
    <name evidence="1" type="ORF">LYSBPC_02670</name>
</gene>
<keyword evidence="2" id="KW-1185">Reference proteome</keyword>
<comment type="caution">
    <text evidence="1">The sequence shown here is derived from an EMBL/GenBank/DDBJ whole genome shotgun (WGS) entry which is preliminary data.</text>
</comment>
<organism evidence="1 2">
    <name type="scientific">Lysinibacillus piscis</name>
    <dbReference type="NCBI Taxonomy" id="2518931"/>
    <lineage>
        <taxon>Bacteria</taxon>
        <taxon>Bacillati</taxon>
        <taxon>Bacillota</taxon>
        <taxon>Bacilli</taxon>
        <taxon>Bacillales</taxon>
        <taxon>Bacillaceae</taxon>
        <taxon>Lysinibacillus</taxon>
    </lineage>
</organism>
<dbReference type="Proteomes" id="UP001065593">
    <property type="component" value="Unassembled WGS sequence"/>
</dbReference>
<reference evidence="1" key="1">
    <citation type="submission" date="2022-08" db="EMBL/GenBank/DDBJ databases">
        <title>Draft genome sequence of Lysinibacillus sp. strain KH24.</title>
        <authorList>
            <person name="Kanbe H."/>
            <person name="Itoh H."/>
        </authorList>
    </citation>
    <scope>NUCLEOTIDE SEQUENCE</scope>
    <source>
        <strain evidence="1">KH24</strain>
    </source>
</reference>
<dbReference type="RefSeq" id="WP_264986871.1">
    <property type="nucleotide sequence ID" value="NZ_BRZA01000001.1"/>
</dbReference>